<dbReference type="Proteomes" id="UP000601435">
    <property type="component" value="Unassembled WGS sequence"/>
</dbReference>
<reference evidence="3" key="1">
    <citation type="submission" date="2021-02" db="EMBL/GenBank/DDBJ databases">
        <authorList>
            <person name="Dougan E. K."/>
            <person name="Rhodes N."/>
            <person name="Thang M."/>
            <person name="Chan C."/>
        </authorList>
    </citation>
    <scope>NUCLEOTIDE SEQUENCE</scope>
</reference>
<accession>A0A813ASK4</accession>
<evidence type="ECO:0000313" key="4">
    <source>
        <dbReference type="Proteomes" id="UP000601435"/>
    </source>
</evidence>
<dbReference type="AlphaFoldDB" id="A0A813ASK4"/>
<proteinExistence type="predicted"/>
<feature type="compositionally biased region" description="Basic residues" evidence="1">
    <location>
        <begin position="80"/>
        <end position="100"/>
    </location>
</feature>
<protein>
    <submittedName>
        <fullName evidence="3">Uncharacterized protein</fullName>
    </submittedName>
</protein>
<comment type="caution">
    <text evidence="3">The sequence shown here is derived from an EMBL/GenBank/DDBJ whole genome shotgun (WGS) entry which is preliminary data.</text>
</comment>
<organism evidence="3 4">
    <name type="scientific">Symbiodinium necroappetens</name>
    <dbReference type="NCBI Taxonomy" id="1628268"/>
    <lineage>
        <taxon>Eukaryota</taxon>
        <taxon>Sar</taxon>
        <taxon>Alveolata</taxon>
        <taxon>Dinophyceae</taxon>
        <taxon>Suessiales</taxon>
        <taxon>Symbiodiniaceae</taxon>
        <taxon>Symbiodinium</taxon>
    </lineage>
</organism>
<evidence type="ECO:0000256" key="1">
    <source>
        <dbReference type="SAM" id="MobiDB-lite"/>
    </source>
</evidence>
<gene>
    <name evidence="3" type="ORF">SNEC2469_LOCUS28536</name>
</gene>
<keyword evidence="4" id="KW-1185">Reference proteome</keyword>
<sequence>MLVAVLWAVSTLAPVLALPSVSAESCSPARDEVLDEVVALQLKSENQVVQKREEGSASVESDWRWMPKRWMPKRPGLGPQRRHGRAGHGRGPRWPKVHRRGRGRNLRWRRRALRPRTSTVCLRFSFINALNGEGTITGVVRGLKCSSGSETTSKAEQVEVLSNTENWNDPPNSGVGNYVGNGYDVARSRDNSWTLDTSCNPTKFRFFAFNKEEANPGPPADATLLISSYPPKMGALGHRYPDLYGKDMTEQDYDLAFEQMPCN</sequence>
<keyword evidence="2" id="KW-0732">Signal</keyword>
<feature type="region of interest" description="Disordered" evidence="1">
    <location>
        <begin position="70"/>
        <end position="100"/>
    </location>
</feature>
<feature type="chain" id="PRO_5032790015" evidence="2">
    <location>
        <begin position="18"/>
        <end position="263"/>
    </location>
</feature>
<evidence type="ECO:0000256" key="2">
    <source>
        <dbReference type="SAM" id="SignalP"/>
    </source>
</evidence>
<feature type="signal peptide" evidence="2">
    <location>
        <begin position="1"/>
        <end position="17"/>
    </location>
</feature>
<dbReference type="EMBL" id="CAJNJA010062252">
    <property type="protein sequence ID" value="CAE7876095.1"/>
    <property type="molecule type" value="Genomic_DNA"/>
</dbReference>
<dbReference type="OrthoDB" id="10306538at2759"/>
<name>A0A813ASK4_9DINO</name>
<evidence type="ECO:0000313" key="3">
    <source>
        <dbReference type="EMBL" id="CAE7876095.1"/>
    </source>
</evidence>